<dbReference type="Pfam" id="PF00933">
    <property type="entry name" value="Glyco_hydro_3"/>
    <property type="match status" value="1"/>
</dbReference>
<keyword evidence="8 11" id="KW-0119">Carbohydrate metabolism</keyword>
<dbReference type="InterPro" id="IPR026891">
    <property type="entry name" value="Fn3-like"/>
</dbReference>
<dbReference type="SUPFAM" id="SSF51445">
    <property type="entry name" value="(Trans)glycosidases"/>
    <property type="match status" value="1"/>
</dbReference>
<dbReference type="InterPro" id="IPR037524">
    <property type="entry name" value="PA14/GLEYA"/>
</dbReference>
<evidence type="ECO:0000259" key="12">
    <source>
        <dbReference type="PROSITE" id="PS51820"/>
    </source>
</evidence>
<evidence type="ECO:0000313" key="13">
    <source>
        <dbReference type="EMBL" id="KAL2835291.1"/>
    </source>
</evidence>
<dbReference type="GO" id="GO:0016787">
    <property type="term" value="F:hydrolase activity"/>
    <property type="evidence" value="ECO:0007669"/>
    <property type="project" value="UniProtKB-KW"/>
</dbReference>
<dbReference type="Proteomes" id="UP001610335">
    <property type="component" value="Unassembled WGS sequence"/>
</dbReference>
<reference evidence="13 14" key="1">
    <citation type="submission" date="2024-07" db="EMBL/GenBank/DDBJ databases">
        <title>Section-level genome sequencing and comparative genomics of Aspergillus sections Usti and Cavernicolus.</title>
        <authorList>
            <consortium name="Lawrence Berkeley National Laboratory"/>
            <person name="Nybo J.L."/>
            <person name="Vesth T.C."/>
            <person name="Theobald S."/>
            <person name="Frisvad J.C."/>
            <person name="Larsen T.O."/>
            <person name="Kjaerboelling I."/>
            <person name="Rothschild-Mancinelli K."/>
            <person name="Lyhne E.K."/>
            <person name="Kogle M.E."/>
            <person name="Barry K."/>
            <person name="Clum A."/>
            <person name="Na H."/>
            <person name="Ledsgaard L."/>
            <person name="Lin J."/>
            <person name="Lipzen A."/>
            <person name="Kuo A."/>
            <person name="Riley R."/>
            <person name="Mondo S."/>
            <person name="LaButti K."/>
            <person name="Haridas S."/>
            <person name="Pangalinan J."/>
            <person name="Salamov A.A."/>
            <person name="Simmons B.A."/>
            <person name="Magnuson J.K."/>
            <person name="Chen J."/>
            <person name="Drula E."/>
            <person name="Henrissat B."/>
            <person name="Wiebenga A."/>
            <person name="Lubbers R.J."/>
            <person name="Gomes A.C."/>
            <person name="Makela M.R."/>
            <person name="Stajich J."/>
            <person name="Grigoriev I.V."/>
            <person name="Mortensen U.H."/>
            <person name="De vries R.P."/>
            <person name="Baker S.E."/>
            <person name="Andersen M.R."/>
        </authorList>
    </citation>
    <scope>NUCLEOTIDE SEQUENCE [LARGE SCALE GENOMIC DNA]</scope>
    <source>
        <strain evidence="13 14">CBS 600.67</strain>
    </source>
</reference>
<accession>A0ABR4J5H9</accession>
<comment type="caution">
    <text evidence="13">The sequence shown here is derived from an EMBL/GenBank/DDBJ whole genome shotgun (WGS) entry which is preliminary data.</text>
</comment>
<dbReference type="Pfam" id="PF07691">
    <property type="entry name" value="PA14"/>
    <property type="match status" value="1"/>
</dbReference>
<dbReference type="Pfam" id="PF01915">
    <property type="entry name" value="Glyco_hydro_3_C"/>
    <property type="match status" value="1"/>
</dbReference>
<dbReference type="Pfam" id="PF14310">
    <property type="entry name" value="Fn3-like"/>
    <property type="match status" value="1"/>
</dbReference>
<sequence length="863" mass="93985">MVIPTDVNRILAQMTLAEKVSLVSGADGWQTQEVARLGIGSLKTTDGPAGARGKLSVGGSQAVFLPAPAGQAATWSRADVRAIGRVLSREAETKAAQVLLAPTVCCVRNPLGGRNFESFSEDPFLSGALALEYVAGLQEKGNVVAAAKHFVANEQEFERFTINANISEKALREIYLRPFEMIVKGPSPPGCLMTSYNSVNGLHADMNCVLIQDILRGEWKYEGLVMSDWGGTNSTVESLIAGCDLEMPGPSDRRGEKLLKMIESDENGALAVALAQSSGRVLSLLERMGLLGLSESAAKASRTAEEKSSTAATDLQTVCDVVANGTVLLKNSWNVLPLLPHQISGKTITFIGPNARIGAAGGGGSASMNPQYQSHPMDAFKKRTAQCGVDVQVEYSIGAYSHKWLPLVTRDRWTVATNTGPDSVLRLEFFDAPDCGGSLVETQYRTESLMDLFDTAPLALQGTSRVYSFRMTSTVTPGTTGRHAFGITSIGNSRLFVDQTLLVDNYHWKEPGESFYSFGSSEARQSMDMVAGQTYHVVLESSSKDYMDVSSQNNAGETIENPFGTQPSVRLGFLEQPSGSLISDALELANRSDFTVLVVGLNEEWESEGFDRQTMELPGSQIELITALLSGMTQPSNLIIVNQSGSPVEMAWCDEAGTIIQAWYGGQEAGHALADVLLGLKPPSGRLPMTWPRRYPDLPFATDPESWPGVSGQVYYKEGVEVGYRWYLRQHVQPQWWFGYGLSYTTFLVSNLHMTMTQGGLILHVTVNNEGTFAGQEVIQVYCWPAELPERRELVSFQKTSLLQPGCEQVIELDVQFRDMAHWDCGHWLLEKGTYVLGICDHAGGLAIVRQDVSIPSSLKWDP</sequence>
<evidence type="ECO:0000256" key="4">
    <source>
        <dbReference type="ARBA" id="ARBA00012744"/>
    </source>
</evidence>
<evidence type="ECO:0000256" key="10">
    <source>
        <dbReference type="ARBA" id="ARBA00023326"/>
    </source>
</evidence>
<dbReference type="InterPro" id="IPR050288">
    <property type="entry name" value="Cellulose_deg_GH3"/>
</dbReference>
<comment type="catalytic activity">
    <reaction evidence="1 11">
        <text>Hydrolysis of terminal, non-reducing beta-D-glucosyl residues with release of beta-D-glucose.</text>
        <dbReference type="EC" id="3.2.1.21"/>
    </reaction>
</comment>
<dbReference type="InterPro" id="IPR036881">
    <property type="entry name" value="Glyco_hydro_3_C_sf"/>
</dbReference>
<protein>
    <recommendedName>
        <fullName evidence="4 11">beta-glucosidase</fullName>
        <ecNumber evidence="4 11">3.2.1.21</ecNumber>
    </recommendedName>
</protein>
<evidence type="ECO:0000256" key="5">
    <source>
        <dbReference type="ARBA" id="ARBA00022801"/>
    </source>
</evidence>
<dbReference type="EMBL" id="JBFXLS010000001">
    <property type="protein sequence ID" value="KAL2835291.1"/>
    <property type="molecule type" value="Genomic_DNA"/>
</dbReference>
<evidence type="ECO:0000256" key="9">
    <source>
        <dbReference type="ARBA" id="ARBA00023295"/>
    </source>
</evidence>
<dbReference type="Gene3D" id="3.20.20.300">
    <property type="entry name" value="Glycoside hydrolase, family 3, N-terminal domain"/>
    <property type="match status" value="1"/>
</dbReference>
<dbReference type="SMART" id="SM00758">
    <property type="entry name" value="PA14"/>
    <property type="match status" value="1"/>
</dbReference>
<dbReference type="InterPro" id="IPR002772">
    <property type="entry name" value="Glyco_hydro_3_C"/>
</dbReference>
<dbReference type="EC" id="3.2.1.21" evidence="4 11"/>
<evidence type="ECO:0000256" key="11">
    <source>
        <dbReference type="RuleBase" id="RU361161"/>
    </source>
</evidence>
<evidence type="ECO:0000256" key="7">
    <source>
        <dbReference type="ARBA" id="ARBA00023180"/>
    </source>
</evidence>
<comment type="similarity">
    <text evidence="3 11">Belongs to the glycosyl hydrolase 3 family.</text>
</comment>
<keyword evidence="14" id="KW-1185">Reference proteome</keyword>
<dbReference type="Gene3D" id="3.40.50.1700">
    <property type="entry name" value="Glycoside hydrolase family 3 C-terminal domain"/>
    <property type="match status" value="1"/>
</dbReference>
<keyword evidence="9 11" id="KW-0326">Glycosidase</keyword>
<feature type="domain" description="PA14" evidence="12">
    <location>
        <begin position="420"/>
        <end position="570"/>
    </location>
</feature>
<name>A0ABR4J5H9_9EURO</name>
<dbReference type="InterPro" id="IPR036962">
    <property type="entry name" value="Glyco_hydro_3_N_sf"/>
</dbReference>
<keyword evidence="5 11" id="KW-0378">Hydrolase</keyword>
<evidence type="ECO:0000256" key="2">
    <source>
        <dbReference type="ARBA" id="ARBA00004987"/>
    </source>
</evidence>
<dbReference type="SMART" id="SM01217">
    <property type="entry name" value="Fn3_like"/>
    <property type="match status" value="1"/>
</dbReference>
<keyword evidence="10 11" id="KW-0624">Polysaccharide degradation</keyword>
<keyword evidence="7" id="KW-0325">Glycoprotein</keyword>
<dbReference type="InterPro" id="IPR001764">
    <property type="entry name" value="Glyco_hydro_3_N"/>
</dbReference>
<evidence type="ECO:0000256" key="8">
    <source>
        <dbReference type="ARBA" id="ARBA00023277"/>
    </source>
</evidence>
<dbReference type="SUPFAM" id="SSF52279">
    <property type="entry name" value="Beta-D-glucan exohydrolase, C-terminal domain"/>
    <property type="match status" value="1"/>
</dbReference>
<gene>
    <name evidence="13" type="ORF">BDW59DRAFT_177236</name>
</gene>
<dbReference type="PANTHER" id="PTHR42715">
    <property type="entry name" value="BETA-GLUCOSIDASE"/>
    <property type="match status" value="1"/>
</dbReference>
<dbReference type="InterPro" id="IPR017853">
    <property type="entry name" value="GH"/>
</dbReference>
<dbReference type="PROSITE" id="PS00775">
    <property type="entry name" value="GLYCOSYL_HYDROL_F3"/>
    <property type="match status" value="1"/>
</dbReference>
<dbReference type="PROSITE" id="PS51820">
    <property type="entry name" value="PA14"/>
    <property type="match status" value="1"/>
</dbReference>
<dbReference type="Gene3D" id="2.60.120.260">
    <property type="entry name" value="Galactose-binding domain-like"/>
    <property type="match status" value="1"/>
</dbReference>
<dbReference type="InterPro" id="IPR011658">
    <property type="entry name" value="PA14_dom"/>
</dbReference>
<organism evidence="13 14">
    <name type="scientific">Aspergillus cavernicola</name>
    <dbReference type="NCBI Taxonomy" id="176166"/>
    <lineage>
        <taxon>Eukaryota</taxon>
        <taxon>Fungi</taxon>
        <taxon>Dikarya</taxon>
        <taxon>Ascomycota</taxon>
        <taxon>Pezizomycotina</taxon>
        <taxon>Eurotiomycetes</taxon>
        <taxon>Eurotiomycetidae</taxon>
        <taxon>Eurotiales</taxon>
        <taxon>Aspergillaceae</taxon>
        <taxon>Aspergillus</taxon>
        <taxon>Aspergillus subgen. Nidulantes</taxon>
    </lineage>
</organism>
<evidence type="ECO:0000256" key="6">
    <source>
        <dbReference type="ARBA" id="ARBA00023001"/>
    </source>
</evidence>
<dbReference type="InterPro" id="IPR019800">
    <property type="entry name" value="Glyco_hydro_3_AS"/>
</dbReference>
<dbReference type="PANTHER" id="PTHR42715:SF3">
    <property type="entry name" value="BETA-GLUCOSIDASE B-RELATED"/>
    <property type="match status" value="1"/>
</dbReference>
<dbReference type="Gene3D" id="2.60.40.10">
    <property type="entry name" value="Immunoglobulins"/>
    <property type="match status" value="1"/>
</dbReference>
<dbReference type="PRINTS" id="PR00133">
    <property type="entry name" value="GLHYDRLASE3"/>
</dbReference>
<dbReference type="SUPFAM" id="SSF56988">
    <property type="entry name" value="Anthrax protective antigen"/>
    <property type="match status" value="1"/>
</dbReference>
<evidence type="ECO:0000256" key="1">
    <source>
        <dbReference type="ARBA" id="ARBA00000448"/>
    </source>
</evidence>
<evidence type="ECO:0000256" key="3">
    <source>
        <dbReference type="ARBA" id="ARBA00005336"/>
    </source>
</evidence>
<comment type="pathway">
    <text evidence="2 11">Glycan metabolism; cellulose degradation.</text>
</comment>
<dbReference type="InterPro" id="IPR013783">
    <property type="entry name" value="Ig-like_fold"/>
</dbReference>
<keyword evidence="6" id="KW-0136">Cellulose degradation</keyword>
<evidence type="ECO:0000313" key="14">
    <source>
        <dbReference type="Proteomes" id="UP001610335"/>
    </source>
</evidence>
<proteinExistence type="inferred from homology"/>